<protein>
    <submittedName>
        <fullName evidence="11">Ubiquitin-activating enzyme E1 1</fullName>
    </submittedName>
</protein>
<dbReference type="InterPro" id="IPR019572">
    <property type="entry name" value="UBA_E1_SCCH"/>
</dbReference>
<dbReference type="SUPFAM" id="SSF69572">
    <property type="entry name" value="Activating enzymes of the ubiquitin-like proteins"/>
    <property type="match status" value="2"/>
</dbReference>
<feature type="active site" description="Glycyl thioester intermediate" evidence="7">
    <location>
        <position position="650"/>
    </location>
</feature>
<comment type="similarity">
    <text evidence="2 8">Belongs to the ubiquitin-activating E1 family.</text>
</comment>
<evidence type="ECO:0000259" key="10">
    <source>
        <dbReference type="SMART" id="SM00985"/>
    </source>
</evidence>
<dbReference type="EMBL" id="JAPMOS010000001">
    <property type="protein sequence ID" value="KAJ4462982.1"/>
    <property type="molecule type" value="Genomic_DNA"/>
</dbReference>
<dbReference type="Gene3D" id="3.50.50.80">
    <property type="entry name" value="Ubiquitin-activating enzyme E1, inactive adenylation domain, subdomain 1"/>
    <property type="match status" value="1"/>
</dbReference>
<keyword evidence="12" id="KW-1185">Reference proteome</keyword>
<dbReference type="PANTHER" id="PTHR10953:SF102">
    <property type="entry name" value="ADENYLYLTRANSFERASE AND SULFURTRANSFERASE MOCS3"/>
    <property type="match status" value="1"/>
</dbReference>
<dbReference type="InterPro" id="IPR035985">
    <property type="entry name" value="Ubiquitin-activating_enz"/>
</dbReference>
<dbReference type="NCBIfam" id="TIGR01408">
    <property type="entry name" value="Ube1"/>
    <property type="match status" value="1"/>
</dbReference>
<accession>A0ABQ8UWM5</accession>
<evidence type="ECO:0000256" key="3">
    <source>
        <dbReference type="ARBA" id="ARBA00022598"/>
    </source>
</evidence>
<dbReference type="InterPro" id="IPR045886">
    <property type="entry name" value="ThiF/MoeB/HesA"/>
</dbReference>
<dbReference type="InterPro" id="IPR000011">
    <property type="entry name" value="UBQ/SUMO-activ_enz_E1-like"/>
</dbReference>
<dbReference type="InterPro" id="IPR042302">
    <property type="entry name" value="E1_FCCH_sf"/>
</dbReference>
<evidence type="ECO:0000256" key="8">
    <source>
        <dbReference type="RuleBase" id="RU000519"/>
    </source>
</evidence>
<evidence type="ECO:0000256" key="4">
    <source>
        <dbReference type="ARBA" id="ARBA00022741"/>
    </source>
</evidence>
<dbReference type="Pfam" id="PF10585">
    <property type="entry name" value="UBA_E1_SCCH"/>
    <property type="match status" value="1"/>
</dbReference>
<evidence type="ECO:0000313" key="12">
    <source>
        <dbReference type="Proteomes" id="UP001141327"/>
    </source>
</evidence>
<evidence type="ECO:0000256" key="6">
    <source>
        <dbReference type="ARBA" id="ARBA00022840"/>
    </source>
</evidence>
<dbReference type="PRINTS" id="PR01849">
    <property type="entry name" value="UBIQUITINACT"/>
</dbReference>
<evidence type="ECO:0000256" key="7">
    <source>
        <dbReference type="PROSITE-ProRule" id="PRU10132"/>
    </source>
</evidence>
<dbReference type="InterPro" id="IPR033127">
    <property type="entry name" value="UBQ-activ_enz_E1_Cys_AS"/>
</dbReference>
<comment type="caution">
    <text evidence="11">The sequence shown here is derived from an EMBL/GenBank/DDBJ whole genome shotgun (WGS) entry which is preliminary data.</text>
</comment>
<proteinExistence type="inferred from homology"/>
<dbReference type="Pfam" id="PF00899">
    <property type="entry name" value="ThiF"/>
    <property type="match status" value="2"/>
</dbReference>
<comment type="pathway">
    <text evidence="1">Protein modification; protein ubiquitination.</text>
</comment>
<gene>
    <name evidence="11" type="ORF">PAPYR_214</name>
</gene>
<feature type="domain" description="Ubiquitin-activating enzyme E1 C-terminal" evidence="10">
    <location>
        <begin position="956"/>
        <end position="1114"/>
    </location>
</feature>
<dbReference type="InterPro" id="IPR042449">
    <property type="entry name" value="Ub-E1_IAD_1"/>
</dbReference>
<dbReference type="Gene3D" id="3.10.290.60">
    <property type="entry name" value="Ubiquitin-activating enzyme E1, UFD domain"/>
    <property type="match status" value="1"/>
</dbReference>
<evidence type="ECO:0000313" key="11">
    <source>
        <dbReference type="EMBL" id="KAJ4462982.1"/>
    </source>
</evidence>
<dbReference type="InterPro" id="IPR042063">
    <property type="entry name" value="Ubi_acti_E1_SCCH"/>
</dbReference>
<feature type="region of interest" description="Disordered" evidence="9">
    <location>
        <begin position="837"/>
        <end position="856"/>
    </location>
</feature>
<organism evidence="11 12">
    <name type="scientific">Paratrimastix pyriformis</name>
    <dbReference type="NCBI Taxonomy" id="342808"/>
    <lineage>
        <taxon>Eukaryota</taxon>
        <taxon>Metamonada</taxon>
        <taxon>Preaxostyla</taxon>
        <taxon>Paratrimastigidae</taxon>
        <taxon>Paratrimastix</taxon>
    </lineage>
</organism>
<dbReference type="Proteomes" id="UP001141327">
    <property type="component" value="Unassembled WGS sequence"/>
</dbReference>
<dbReference type="InterPro" id="IPR038252">
    <property type="entry name" value="UBA_E1_C_sf"/>
</dbReference>
<dbReference type="Pfam" id="PF09358">
    <property type="entry name" value="E1_UFD"/>
    <property type="match status" value="1"/>
</dbReference>
<sequence length="1119" mass="123585">MDLTTFQVKTKVGDVDTDLYSRQIATLGIEAQKRMQHLSVLIVGMTGVGVEIAKNVILAGVAKVVIHDPTPARWTDLSSQFYLTEADVQAQRPRAEACLPRLRELNSYVEVLAATEPLTPALIEKYCFGCVVIADPLAHSFIELCLLNEFCRHQHRPITFLMACSAGPVAFAFSDFGPIHTVEDQDGLPAAQGTVSMISNDAKCIVTLAEESTAAGMPFQTGDPIHFTEVRGCESLNTGRYRVGETTKITFVLEEGNEVEGFHPVDGRTLGAHVYGSGQVVAHKVPLRMSMSSLSDSVVAPFRCPKLGDLPQQLLEVDFRKMGLNRPGTLHLFVRALYAYTQRFGGQLPRPANPEDAEKLVECARTINEAAKRANAALPTTWEPVAREFCLESFDEAAPLLRRLAMHVQGNLCPMAAFLGGVVAQEVMKVTGKFTPLHQWLHFDIAEILPETMGEPAQYLPVGNRYDGQRMVFGAETQKKLGALKPFLVGAGALGCEFAKGFAMMGVGLEAEGGLVTMTDMDTIEKSNLNRQFLFRPRDIGSHKSTAAARAMREMNSGLQITCHTSAVGEDTENVFTDEAFWPAIDVAVNALDNVAARTYTDGKCAAHRKPLLESGTTGTMANVQVVLPGKTECYSDSTDFAEGVGVPMCTIRNFPNLIMHCIEWSVSEETIGSYNKLFKLNISVLKDFAKDPAKWLAELPSRMNISEQREALELVHEAVADAPFTFEKCIAWGRIKFQQFFHDQIVQLLTNFPADAVDTTTGQPFWTGVKRMPVPMIFDPTNVLHMQFVHCAANLRAHALGVPQHRINSQADYEYFCQVLSRVQVPVYVPKKVAAAPAEGEKKDKADAPQYTPEEEEALVARLRDSLPRAAIDQAHVHPEKFEKDDDANFHVDYCTACANLRGANYHIEPTDRMAVKTAAGRIIPALATTTAMVTGLVLNQLYLLVQGCQDIAKYTNGSINLATHVWGFAEPLPPRTVEQSTEFRTQIAQYKLEEAEYKKAGGSFKWSVRAVPPKHTRHDVIRMHGDVTLGEVINHFQDQLHLSVQMVTAGKGMFYDMTNPAHKDRLRMRLSEIHQHLFHEPPTKKTMTLSLSASDPAQPDDVDDETIFTPDVVVVLH</sequence>
<dbReference type="Gene3D" id="3.40.50.12550">
    <property type="entry name" value="Ubiquitin-activating enzyme E1, inactive adenylation domain, subdomain 2"/>
    <property type="match status" value="1"/>
</dbReference>
<dbReference type="PROSITE" id="PS00865">
    <property type="entry name" value="UBIQUITIN_ACTIVAT_2"/>
    <property type="match status" value="1"/>
</dbReference>
<evidence type="ECO:0000256" key="5">
    <source>
        <dbReference type="ARBA" id="ARBA00022786"/>
    </source>
</evidence>
<dbReference type="Gene3D" id="2.40.30.180">
    <property type="entry name" value="Ubiquitin-activating enzyme E1, FCCH domain"/>
    <property type="match status" value="1"/>
</dbReference>
<dbReference type="PANTHER" id="PTHR10953">
    <property type="entry name" value="UBIQUITIN-ACTIVATING ENZYME E1"/>
    <property type="match status" value="1"/>
</dbReference>
<evidence type="ECO:0000256" key="2">
    <source>
        <dbReference type="ARBA" id="ARBA00005673"/>
    </source>
</evidence>
<keyword evidence="6 8" id="KW-0067">ATP-binding</keyword>
<keyword evidence="5 8" id="KW-0833">Ubl conjugation pathway</keyword>
<keyword evidence="4 8" id="KW-0547">Nucleotide-binding</keyword>
<evidence type="ECO:0000256" key="1">
    <source>
        <dbReference type="ARBA" id="ARBA00004906"/>
    </source>
</evidence>
<reference evidence="11" key="1">
    <citation type="journal article" date="2022" name="bioRxiv">
        <title>Genomics of Preaxostyla Flagellates Illuminates Evolutionary Transitions and the Path Towards Mitochondrial Loss.</title>
        <authorList>
            <person name="Novak L.V.F."/>
            <person name="Treitli S.C."/>
            <person name="Pyrih J."/>
            <person name="Halakuc P."/>
            <person name="Pipaliya S.V."/>
            <person name="Vacek V."/>
            <person name="Brzon O."/>
            <person name="Soukal P."/>
            <person name="Eme L."/>
            <person name="Dacks J.B."/>
            <person name="Karnkowska A."/>
            <person name="Elias M."/>
            <person name="Hampl V."/>
        </authorList>
    </citation>
    <scope>NUCLEOTIDE SEQUENCE</scope>
    <source>
        <strain evidence="11">RCP-MX</strain>
    </source>
</reference>
<dbReference type="Gene3D" id="1.10.10.2660">
    <property type="entry name" value="Ubiquitin-activating enzyme E1, SCCH domain"/>
    <property type="match status" value="1"/>
</dbReference>
<dbReference type="SMART" id="SM00985">
    <property type="entry name" value="UBA_e1_C"/>
    <property type="match status" value="1"/>
</dbReference>
<dbReference type="InterPro" id="IPR000594">
    <property type="entry name" value="ThiF_NAD_FAD-bd"/>
</dbReference>
<dbReference type="Gene3D" id="3.40.50.720">
    <property type="entry name" value="NAD(P)-binding Rossmann-like Domain"/>
    <property type="match status" value="1"/>
</dbReference>
<keyword evidence="3 8" id="KW-0436">Ligase</keyword>
<evidence type="ECO:0000256" key="9">
    <source>
        <dbReference type="SAM" id="MobiDB-lite"/>
    </source>
</evidence>
<name>A0ABQ8UWM5_9EUKA</name>
<dbReference type="InterPro" id="IPR018075">
    <property type="entry name" value="UBQ-activ_enz_E1"/>
</dbReference>
<dbReference type="InterPro" id="IPR018965">
    <property type="entry name" value="Ub-activating_enz_E1_C"/>
</dbReference>